<dbReference type="InterPro" id="IPR000462">
    <property type="entry name" value="CDP-OH_P_trans"/>
</dbReference>
<dbReference type="HOGENOM" id="CLU_080384_1_0_11"/>
<name>C7LZJ8_ACIFD</name>
<dbReference type="GO" id="GO:0008654">
    <property type="term" value="P:phospholipid biosynthetic process"/>
    <property type="evidence" value="ECO:0007669"/>
    <property type="project" value="InterPro"/>
</dbReference>
<sequence length="244" mass="25930">MLDGEFRGQVDRATAPVGRQLARLGITPDVLTGAGIVAAIGAGLALAFGARWVGLALALVGFLGDLLDGPVAKASGAASRRGAFFDSVSDRVSDAAVLGGLGVGLVLVEHQPGLGVAAFGAALAASLISYQRAKAESLGFQAKGGVFERAERSVVLLLGIAVWALLPIAVWVLLLGSTWTAAQRFVRIWRSASGQPDRLRAHERLVALRRENRRRRARLRTRLSGLLGSREVTTARRRRRRDAR</sequence>
<protein>
    <submittedName>
        <fullName evidence="2">CDP-alcohol phosphatidyltransferase</fullName>
    </submittedName>
</protein>
<keyword evidence="3" id="KW-1185">Reference proteome</keyword>
<keyword evidence="1" id="KW-0472">Membrane</keyword>
<dbReference type="Proteomes" id="UP000000771">
    <property type="component" value="Chromosome"/>
</dbReference>
<evidence type="ECO:0000256" key="1">
    <source>
        <dbReference type="SAM" id="Phobius"/>
    </source>
</evidence>
<dbReference type="InterPro" id="IPR043130">
    <property type="entry name" value="CDP-OH_PTrfase_TM_dom"/>
</dbReference>
<dbReference type="eggNOG" id="COG0558">
    <property type="taxonomic scope" value="Bacteria"/>
</dbReference>
<dbReference type="RefSeq" id="WP_015798642.1">
    <property type="nucleotide sequence ID" value="NC_013124.1"/>
</dbReference>
<dbReference type="Pfam" id="PF01066">
    <property type="entry name" value="CDP-OH_P_transf"/>
    <property type="match status" value="1"/>
</dbReference>
<evidence type="ECO:0000313" key="3">
    <source>
        <dbReference type="Proteomes" id="UP000000771"/>
    </source>
</evidence>
<organism evidence="2 3">
    <name type="scientific">Acidimicrobium ferrooxidans (strain DSM 10331 / JCM 15462 / NBRC 103882 / ICP)</name>
    <dbReference type="NCBI Taxonomy" id="525909"/>
    <lineage>
        <taxon>Bacteria</taxon>
        <taxon>Bacillati</taxon>
        <taxon>Actinomycetota</taxon>
        <taxon>Acidimicrobiia</taxon>
        <taxon>Acidimicrobiales</taxon>
        <taxon>Acidimicrobiaceae</taxon>
        <taxon>Acidimicrobium</taxon>
    </lineage>
</organism>
<keyword evidence="1" id="KW-1133">Transmembrane helix</keyword>
<keyword evidence="1" id="KW-0812">Transmembrane</keyword>
<gene>
    <name evidence="2" type="ordered locus">Afer_1225</name>
</gene>
<feature type="transmembrane region" description="Helical" evidence="1">
    <location>
        <begin position="21"/>
        <end position="46"/>
    </location>
</feature>
<dbReference type="GO" id="GO:0016020">
    <property type="term" value="C:membrane"/>
    <property type="evidence" value="ECO:0007669"/>
    <property type="project" value="InterPro"/>
</dbReference>
<dbReference type="AlphaFoldDB" id="C7LZJ8"/>
<dbReference type="EMBL" id="CP001631">
    <property type="protein sequence ID" value="ACU54156.1"/>
    <property type="molecule type" value="Genomic_DNA"/>
</dbReference>
<accession>C7LZJ8</accession>
<dbReference type="STRING" id="525909.Afer_1225"/>
<dbReference type="GO" id="GO:0016780">
    <property type="term" value="F:phosphotransferase activity, for other substituted phosphate groups"/>
    <property type="evidence" value="ECO:0007669"/>
    <property type="project" value="InterPro"/>
</dbReference>
<feature type="transmembrane region" description="Helical" evidence="1">
    <location>
        <begin position="154"/>
        <end position="174"/>
    </location>
</feature>
<reference evidence="2 3" key="1">
    <citation type="journal article" date="2009" name="Stand. Genomic Sci.">
        <title>Complete genome sequence of Acidimicrobium ferrooxidans type strain (ICP).</title>
        <authorList>
            <person name="Clum A."/>
            <person name="Nolan M."/>
            <person name="Lang E."/>
            <person name="Glavina Del Rio T."/>
            <person name="Tice H."/>
            <person name="Copeland A."/>
            <person name="Cheng J.F."/>
            <person name="Lucas S."/>
            <person name="Chen F."/>
            <person name="Bruce D."/>
            <person name="Goodwin L."/>
            <person name="Pitluck S."/>
            <person name="Ivanova N."/>
            <person name="Mavrommatis K."/>
            <person name="Mikhailova N."/>
            <person name="Pati A."/>
            <person name="Chen A."/>
            <person name="Palaniappan K."/>
            <person name="Goker M."/>
            <person name="Spring S."/>
            <person name="Land M."/>
            <person name="Hauser L."/>
            <person name="Chang Y.J."/>
            <person name="Jeffries C.C."/>
            <person name="Chain P."/>
            <person name="Bristow J."/>
            <person name="Eisen J.A."/>
            <person name="Markowitz V."/>
            <person name="Hugenholtz P."/>
            <person name="Kyrpides N.C."/>
            <person name="Klenk H.P."/>
            <person name="Lapidus A."/>
        </authorList>
    </citation>
    <scope>NUCLEOTIDE SEQUENCE [LARGE SCALE GENOMIC DNA]</scope>
    <source>
        <strain evidence="3">DSM 10331 / JCM 15462 / NBRC 103882 / ICP</strain>
    </source>
</reference>
<dbReference type="KEGG" id="afo:Afer_1225"/>
<proteinExistence type="predicted"/>
<dbReference type="Gene3D" id="1.20.120.1760">
    <property type="match status" value="1"/>
</dbReference>
<keyword evidence="2" id="KW-0808">Transferase</keyword>
<evidence type="ECO:0000313" key="2">
    <source>
        <dbReference type="EMBL" id="ACU54156.1"/>
    </source>
</evidence>